<dbReference type="CDD" id="cd16449">
    <property type="entry name" value="RING-HC"/>
    <property type="match status" value="1"/>
</dbReference>
<dbReference type="InterPro" id="IPR008974">
    <property type="entry name" value="TRAF-like"/>
</dbReference>
<feature type="region of interest" description="Disordered" evidence="5">
    <location>
        <begin position="347"/>
        <end position="370"/>
    </location>
</feature>
<dbReference type="InterPro" id="IPR049342">
    <property type="entry name" value="TRAF1-6_MATH_dom"/>
</dbReference>
<feature type="domain" description="RING-type" evidence="6">
    <location>
        <begin position="34"/>
        <end position="72"/>
    </location>
</feature>
<keyword evidence="1" id="KW-0479">Metal-binding</keyword>
<evidence type="ECO:0000256" key="3">
    <source>
        <dbReference type="ARBA" id="ARBA00022833"/>
    </source>
</evidence>
<dbReference type="VEuPathDB" id="VectorBase:HLOH_056418"/>
<dbReference type="PROSITE" id="PS00518">
    <property type="entry name" value="ZF_RING_1"/>
    <property type="match status" value="1"/>
</dbReference>
<name>A0A9J6HC65_HAELO</name>
<dbReference type="Gene3D" id="3.30.40.10">
    <property type="entry name" value="Zinc/RING finger domain, C3HC4 (zinc finger)"/>
    <property type="match status" value="1"/>
</dbReference>
<dbReference type="EMBL" id="JABSTR010002941">
    <property type="protein sequence ID" value="KAH9384698.1"/>
    <property type="molecule type" value="Genomic_DNA"/>
</dbReference>
<evidence type="ECO:0000256" key="5">
    <source>
        <dbReference type="SAM" id="MobiDB-lite"/>
    </source>
</evidence>
<keyword evidence="2 4" id="KW-0863">Zinc-finger</keyword>
<evidence type="ECO:0000313" key="7">
    <source>
        <dbReference type="EMBL" id="KAH9384698.1"/>
    </source>
</evidence>
<dbReference type="Gene3D" id="2.60.210.10">
    <property type="entry name" value="Apoptosis, Tumor Necrosis Factor Receptor Associated Protein 2, Chain A"/>
    <property type="match status" value="1"/>
</dbReference>
<reference evidence="7 8" key="1">
    <citation type="journal article" date="2020" name="Cell">
        <title>Large-Scale Comparative Analyses of Tick Genomes Elucidate Their Genetic Diversity and Vector Capacities.</title>
        <authorList>
            <consortium name="Tick Genome and Microbiome Consortium (TIGMIC)"/>
            <person name="Jia N."/>
            <person name="Wang J."/>
            <person name="Shi W."/>
            <person name="Du L."/>
            <person name="Sun Y."/>
            <person name="Zhan W."/>
            <person name="Jiang J.F."/>
            <person name="Wang Q."/>
            <person name="Zhang B."/>
            <person name="Ji P."/>
            <person name="Bell-Sakyi L."/>
            <person name="Cui X.M."/>
            <person name="Yuan T.T."/>
            <person name="Jiang B.G."/>
            <person name="Yang W.F."/>
            <person name="Lam T.T."/>
            <person name="Chang Q.C."/>
            <person name="Ding S.J."/>
            <person name="Wang X.J."/>
            <person name="Zhu J.G."/>
            <person name="Ruan X.D."/>
            <person name="Zhao L."/>
            <person name="Wei J.T."/>
            <person name="Ye R.Z."/>
            <person name="Que T.C."/>
            <person name="Du C.H."/>
            <person name="Zhou Y.H."/>
            <person name="Cheng J.X."/>
            <person name="Dai P.F."/>
            <person name="Guo W.B."/>
            <person name="Han X.H."/>
            <person name="Huang E.J."/>
            <person name="Li L.F."/>
            <person name="Wei W."/>
            <person name="Gao Y.C."/>
            <person name="Liu J.Z."/>
            <person name="Shao H.Z."/>
            <person name="Wang X."/>
            <person name="Wang C.C."/>
            <person name="Yang T.C."/>
            <person name="Huo Q.B."/>
            <person name="Li W."/>
            <person name="Chen H.Y."/>
            <person name="Chen S.E."/>
            <person name="Zhou L.G."/>
            <person name="Ni X.B."/>
            <person name="Tian J.H."/>
            <person name="Sheng Y."/>
            <person name="Liu T."/>
            <person name="Pan Y.S."/>
            <person name="Xia L.Y."/>
            <person name="Li J."/>
            <person name="Zhao F."/>
            <person name="Cao W.C."/>
        </authorList>
    </citation>
    <scope>NUCLEOTIDE SEQUENCE [LARGE SCALE GENOMIC DNA]</scope>
    <source>
        <strain evidence="7">HaeL-2018</strain>
    </source>
</reference>
<dbReference type="InterPro" id="IPR017907">
    <property type="entry name" value="Znf_RING_CS"/>
</dbReference>
<dbReference type="AlphaFoldDB" id="A0A9J6HC65"/>
<proteinExistence type="predicted"/>
<organism evidence="7 8">
    <name type="scientific">Haemaphysalis longicornis</name>
    <name type="common">Bush tick</name>
    <dbReference type="NCBI Taxonomy" id="44386"/>
    <lineage>
        <taxon>Eukaryota</taxon>
        <taxon>Metazoa</taxon>
        <taxon>Ecdysozoa</taxon>
        <taxon>Arthropoda</taxon>
        <taxon>Chelicerata</taxon>
        <taxon>Arachnida</taxon>
        <taxon>Acari</taxon>
        <taxon>Parasitiformes</taxon>
        <taxon>Ixodida</taxon>
        <taxon>Ixodoidea</taxon>
        <taxon>Ixodidae</taxon>
        <taxon>Haemaphysalinae</taxon>
        <taxon>Haemaphysalis</taxon>
    </lineage>
</organism>
<dbReference type="SUPFAM" id="SSF49599">
    <property type="entry name" value="TRAF domain-like"/>
    <property type="match status" value="2"/>
</dbReference>
<dbReference type="PROSITE" id="PS50089">
    <property type="entry name" value="ZF_RING_2"/>
    <property type="match status" value="1"/>
</dbReference>
<dbReference type="OrthoDB" id="6481720at2759"/>
<comment type="caution">
    <text evidence="7">The sequence shown here is derived from an EMBL/GenBank/DDBJ whole genome shotgun (WGS) entry which is preliminary data.</text>
</comment>
<dbReference type="InterPro" id="IPR001841">
    <property type="entry name" value="Znf_RING"/>
</dbReference>
<keyword evidence="3" id="KW-0862">Zinc</keyword>
<dbReference type="Pfam" id="PF21355">
    <property type="entry name" value="TRAF-mep_MATH"/>
    <property type="match status" value="1"/>
</dbReference>
<evidence type="ECO:0000256" key="2">
    <source>
        <dbReference type="ARBA" id="ARBA00022771"/>
    </source>
</evidence>
<evidence type="ECO:0000259" key="6">
    <source>
        <dbReference type="PROSITE" id="PS50089"/>
    </source>
</evidence>
<dbReference type="InterPro" id="IPR013083">
    <property type="entry name" value="Znf_RING/FYVE/PHD"/>
</dbReference>
<dbReference type="GO" id="GO:0008270">
    <property type="term" value="F:zinc ion binding"/>
    <property type="evidence" value="ECO:0007669"/>
    <property type="project" value="UniProtKB-KW"/>
</dbReference>
<dbReference type="OMA" id="HISEMTH"/>
<gene>
    <name evidence="7" type="ORF">HPB48_026709</name>
</gene>
<dbReference type="Proteomes" id="UP000821853">
    <property type="component" value="Unassembled WGS sequence"/>
</dbReference>
<evidence type="ECO:0000256" key="4">
    <source>
        <dbReference type="PROSITE-ProRule" id="PRU00175"/>
    </source>
</evidence>
<sequence length="402" mass="45417">MAHAQQEFTLVGYLEDLEKKPMKFVEPIPAARICSACSNVPRLTYYLLCGHTLCEPCYKICATTSECACPLDGDVCATGEVTSKDYPAENLLRRKVHCWNEANGCPVTLPASQIAQHVRQECEYHVTRCPKCLAAVLCRDVCAHLKSRCTALKTHDTLEAQQFADGNENTQLAFEREVKQSVVELDAKLAQVYLESSSQSEKLVELSHKVNQLNETLTKQFGPALDRNAAEIKALYAEKSESLRTAITSALTLVPNDTKTHQRVITGYAALKEKAFKDDWSWSMSNQVYLRRYLMSWGLCFEKEGDSVHLQLCVQLHEGKEDDFLDWPATNDFKLSIIHPETRQERLLRGSPSEAPNKHFSRPIKTSNPPIRFRNTGVESCSVERDGYVKEDQLLVRFEVLP</sequence>
<evidence type="ECO:0000256" key="1">
    <source>
        <dbReference type="ARBA" id="ARBA00022723"/>
    </source>
</evidence>
<accession>A0A9J6HC65</accession>
<protein>
    <recommendedName>
        <fullName evidence="6">RING-type domain-containing protein</fullName>
    </recommendedName>
</protein>
<evidence type="ECO:0000313" key="8">
    <source>
        <dbReference type="Proteomes" id="UP000821853"/>
    </source>
</evidence>
<keyword evidence="8" id="KW-1185">Reference proteome</keyword>